<feature type="domain" description="DUF4097" evidence="2">
    <location>
        <begin position="135"/>
        <end position="354"/>
    </location>
</feature>
<dbReference type="AlphaFoldDB" id="A0A917D783"/>
<dbReference type="InterPro" id="IPR025164">
    <property type="entry name" value="Toastrack_DUF4097"/>
</dbReference>
<feature type="compositionally biased region" description="Basic and acidic residues" evidence="1">
    <location>
        <begin position="53"/>
        <end position="70"/>
    </location>
</feature>
<protein>
    <recommendedName>
        <fullName evidence="6">Adhesin domain-containing protein</fullName>
    </recommendedName>
</protein>
<comment type="caution">
    <text evidence="4">The sequence shown here is derived from an EMBL/GenBank/DDBJ whole genome shotgun (WGS) entry which is preliminary data.</text>
</comment>
<dbReference type="EMBL" id="BMJT01000001">
    <property type="protein sequence ID" value="GGG13432.1"/>
    <property type="molecule type" value="Genomic_DNA"/>
</dbReference>
<dbReference type="InterPro" id="IPR053959">
    <property type="entry name" value="YvlB/LiaX_N"/>
</dbReference>
<feature type="region of interest" description="Disordered" evidence="1">
    <location>
        <begin position="30"/>
        <end position="70"/>
    </location>
</feature>
<reference evidence="4" key="2">
    <citation type="submission" date="2020-09" db="EMBL/GenBank/DDBJ databases">
        <authorList>
            <person name="Sun Q."/>
            <person name="Zhou Y."/>
        </authorList>
    </citation>
    <scope>NUCLEOTIDE SEQUENCE</scope>
    <source>
        <strain evidence="4">CGMCC 1.15760</strain>
    </source>
</reference>
<accession>A0A917D783</accession>
<dbReference type="RefSeq" id="WP_188613401.1">
    <property type="nucleotide sequence ID" value="NZ_BMJT01000001.1"/>
</dbReference>
<evidence type="ECO:0008006" key="6">
    <source>
        <dbReference type="Google" id="ProtNLM"/>
    </source>
</evidence>
<reference evidence="4" key="1">
    <citation type="journal article" date="2014" name="Int. J. Syst. Evol. Microbiol.">
        <title>Complete genome sequence of Corynebacterium casei LMG S-19264T (=DSM 44701T), isolated from a smear-ripened cheese.</title>
        <authorList>
            <consortium name="US DOE Joint Genome Institute (JGI-PGF)"/>
            <person name="Walter F."/>
            <person name="Albersmeier A."/>
            <person name="Kalinowski J."/>
            <person name="Ruckert C."/>
        </authorList>
    </citation>
    <scope>NUCLEOTIDE SEQUENCE</scope>
    <source>
        <strain evidence="4">CGMCC 1.15760</strain>
    </source>
</reference>
<evidence type="ECO:0000313" key="5">
    <source>
        <dbReference type="Proteomes" id="UP000616608"/>
    </source>
</evidence>
<organism evidence="4 5">
    <name type="scientific">Lysinibacillus alkalisoli</name>
    <dbReference type="NCBI Taxonomy" id="1911548"/>
    <lineage>
        <taxon>Bacteria</taxon>
        <taxon>Bacillati</taxon>
        <taxon>Bacillota</taxon>
        <taxon>Bacilli</taxon>
        <taxon>Bacillales</taxon>
        <taxon>Bacillaceae</taxon>
        <taxon>Lysinibacillus</taxon>
    </lineage>
</organism>
<dbReference type="Pfam" id="PF22746">
    <property type="entry name" value="SHOCT-like_DUF2089-C"/>
    <property type="match status" value="1"/>
</dbReference>
<dbReference type="Proteomes" id="UP000616608">
    <property type="component" value="Unassembled WGS sequence"/>
</dbReference>
<evidence type="ECO:0000259" key="2">
    <source>
        <dbReference type="Pfam" id="PF13349"/>
    </source>
</evidence>
<feature type="domain" description="YvlB/LiaX N-terminal" evidence="3">
    <location>
        <begin position="4"/>
        <end position="31"/>
    </location>
</feature>
<dbReference type="Pfam" id="PF13349">
    <property type="entry name" value="DUF4097"/>
    <property type="match status" value="1"/>
</dbReference>
<evidence type="ECO:0000259" key="3">
    <source>
        <dbReference type="Pfam" id="PF22746"/>
    </source>
</evidence>
<gene>
    <name evidence="4" type="primary">yvlB</name>
    <name evidence="4" type="ORF">GCM10007425_04670</name>
</gene>
<proteinExistence type="predicted"/>
<evidence type="ECO:0000313" key="4">
    <source>
        <dbReference type="EMBL" id="GGG13432.1"/>
    </source>
</evidence>
<keyword evidence="5" id="KW-1185">Reference proteome</keyword>
<evidence type="ECO:0000256" key="1">
    <source>
        <dbReference type="SAM" id="MobiDB-lite"/>
    </source>
</evidence>
<name>A0A917D783_9BACI</name>
<sequence length="393" mass="44245">MQTEKQRILQLVSEGKIAVEEAVTLLEALEKQNTASPKTETKVTQEKQATTEQQEKTDEQKTTHTENDQTREFFEEEMKNFRKDLSQVGSVFMELFNTTVKKVKDYDFNTPFSFGEKVTFQEVRTFDADDISQVFIEMPNGSVTIEPAELQDARLVCSVRTSLQDDEETTRAKFLEQFVAQADMGTLRVINEMKWAVVDTTLYLPQKKYDEIKLRLTNGTANLRELNARKVKVKTLNGAVKAHRLTFDEAKVQTANGEVELRSVRGEELEAETVNGRVYIEGALVEVEAKSVNGTVSITNYGKKARKVEAETVAGAVELYLPSHLALSGKLGTNLGKLDVNLADVNKVESQDQMFSKTLNFTKESENSKLYIEGSSKTGTIIVRYTTMLDTEE</sequence>